<proteinExistence type="predicted"/>
<evidence type="ECO:0000313" key="1">
    <source>
        <dbReference type="EMBL" id="MBB4229875.1"/>
    </source>
</evidence>
<dbReference type="EMBL" id="JACIFX010000004">
    <property type="protein sequence ID" value="MBB4229875.1"/>
    <property type="molecule type" value="Genomic_DNA"/>
</dbReference>
<dbReference type="Proteomes" id="UP000551353">
    <property type="component" value="Unassembled WGS sequence"/>
</dbReference>
<reference evidence="1 2" key="1">
    <citation type="submission" date="2020-08" db="EMBL/GenBank/DDBJ databases">
        <title>Genomic Encyclopedia of Type Strains, Phase IV (KMG-V): Genome sequencing to study the core and pangenomes of soil and plant-associated prokaryotes.</title>
        <authorList>
            <person name="Whitman W."/>
        </authorList>
    </citation>
    <scope>NUCLEOTIDE SEQUENCE [LARGE SCALE GENOMIC DNA]</scope>
    <source>
        <strain evidence="1 2">SEMIA 4087</strain>
    </source>
</reference>
<evidence type="ECO:0000313" key="2">
    <source>
        <dbReference type="Proteomes" id="UP000551353"/>
    </source>
</evidence>
<gene>
    <name evidence="1" type="ORF">GGD56_003726</name>
</gene>
<accession>A0ABR6IPQ3</accession>
<protein>
    <recommendedName>
        <fullName evidence="3">Resolvase-like protein</fullName>
    </recommendedName>
</protein>
<organism evidence="1 2">
    <name type="scientific">Rhizobium mongolense</name>
    <dbReference type="NCBI Taxonomy" id="57676"/>
    <lineage>
        <taxon>Bacteria</taxon>
        <taxon>Pseudomonadati</taxon>
        <taxon>Pseudomonadota</taxon>
        <taxon>Alphaproteobacteria</taxon>
        <taxon>Hyphomicrobiales</taxon>
        <taxon>Rhizobiaceae</taxon>
        <taxon>Rhizobium/Agrobacterium group</taxon>
        <taxon>Rhizobium</taxon>
    </lineage>
</organism>
<evidence type="ECO:0008006" key="3">
    <source>
        <dbReference type="Google" id="ProtNLM"/>
    </source>
</evidence>
<name>A0ABR6IPQ3_9HYPH</name>
<keyword evidence="2" id="KW-1185">Reference proteome</keyword>
<sequence length="43" mass="4769">MKFDRGRKGELAAQGVDEATVPVAAYVRMSTENQHYSPDISSR</sequence>
<comment type="caution">
    <text evidence="1">The sequence shown here is derived from an EMBL/GenBank/DDBJ whole genome shotgun (WGS) entry which is preliminary data.</text>
</comment>